<evidence type="ECO:0000313" key="3">
    <source>
        <dbReference type="Proteomes" id="UP000741013"/>
    </source>
</evidence>
<evidence type="ECO:0000259" key="1">
    <source>
        <dbReference type="Pfam" id="PF12697"/>
    </source>
</evidence>
<protein>
    <submittedName>
        <fullName evidence="2">Dienelactone hydrolase</fullName>
    </submittedName>
</protein>
<evidence type="ECO:0000313" key="2">
    <source>
        <dbReference type="EMBL" id="MBP2185119.1"/>
    </source>
</evidence>
<dbReference type="Pfam" id="PF12697">
    <property type="entry name" value="Abhydrolase_6"/>
    <property type="match status" value="1"/>
</dbReference>
<name>A0ABS4Q0C1_9PSEU</name>
<proteinExistence type="predicted"/>
<dbReference type="SUPFAM" id="SSF53474">
    <property type="entry name" value="alpha/beta-Hydrolases"/>
    <property type="match status" value="1"/>
</dbReference>
<dbReference type="InterPro" id="IPR000073">
    <property type="entry name" value="AB_hydrolase_1"/>
</dbReference>
<sequence length="234" mass="25396">MREEQQRQAAVTIRRARGPVRAVVLVLHGGAERGRAAVHPWRLAYLRMVPIAKSVHRATARHGVEVRLLRNRVRGWNAPGLDAVRDARWALDAIHADHPGVPVVLVGHSMGGRVALRVADDPAVVGVCALAPWTPPSEPVAGVRDRTVLIAHGTKDLITNPADSCTFGSRAETVAARIARFEVSDEGHAMLRRSPVWTRLVCAFTLDALGLPPADGVLTGTWTRPTAERLRIPL</sequence>
<reference evidence="2 3" key="1">
    <citation type="submission" date="2021-03" db="EMBL/GenBank/DDBJ databases">
        <title>Sequencing the genomes of 1000 actinobacteria strains.</title>
        <authorList>
            <person name="Klenk H.-P."/>
        </authorList>
    </citation>
    <scope>NUCLEOTIDE SEQUENCE [LARGE SCALE GENOMIC DNA]</scope>
    <source>
        <strain evidence="2 3">DSM 45510</strain>
    </source>
</reference>
<organism evidence="2 3">
    <name type="scientific">Amycolatopsis magusensis</name>
    <dbReference type="NCBI Taxonomy" id="882444"/>
    <lineage>
        <taxon>Bacteria</taxon>
        <taxon>Bacillati</taxon>
        <taxon>Actinomycetota</taxon>
        <taxon>Actinomycetes</taxon>
        <taxon>Pseudonocardiales</taxon>
        <taxon>Pseudonocardiaceae</taxon>
        <taxon>Amycolatopsis</taxon>
    </lineage>
</organism>
<dbReference type="InterPro" id="IPR029058">
    <property type="entry name" value="AB_hydrolase_fold"/>
</dbReference>
<keyword evidence="3" id="KW-1185">Reference proteome</keyword>
<dbReference type="EMBL" id="JAGGMS010000001">
    <property type="protein sequence ID" value="MBP2185119.1"/>
    <property type="molecule type" value="Genomic_DNA"/>
</dbReference>
<gene>
    <name evidence="2" type="ORF">JOM49_006645</name>
</gene>
<dbReference type="Gene3D" id="3.40.50.1820">
    <property type="entry name" value="alpha/beta hydrolase"/>
    <property type="match status" value="1"/>
</dbReference>
<dbReference type="GO" id="GO:0016787">
    <property type="term" value="F:hydrolase activity"/>
    <property type="evidence" value="ECO:0007669"/>
    <property type="project" value="UniProtKB-KW"/>
</dbReference>
<keyword evidence="2" id="KW-0378">Hydrolase</keyword>
<dbReference type="Proteomes" id="UP000741013">
    <property type="component" value="Unassembled WGS sequence"/>
</dbReference>
<dbReference type="RefSeq" id="WP_308158953.1">
    <property type="nucleotide sequence ID" value="NZ_JAGGMS010000001.1"/>
</dbReference>
<comment type="caution">
    <text evidence="2">The sequence shown here is derived from an EMBL/GenBank/DDBJ whole genome shotgun (WGS) entry which is preliminary data.</text>
</comment>
<feature type="domain" description="AB hydrolase-1" evidence="1">
    <location>
        <begin position="24"/>
        <end position="208"/>
    </location>
</feature>
<accession>A0ABS4Q0C1</accession>